<dbReference type="SMART" id="SM00708">
    <property type="entry name" value="PhBP"/>
    <property type="match status" value="1"/>
</dbReference>
<dbReference type="PANTHER" id="PTHR11857">
    <property type="entry name" value="ODORANT BINDING PROTEIN-RELATED"/>
    <property type="match status" value="1"/>
</dbReference>
<dbReference type="GO" id="GO:0005615">
    <property type="term" value="C:extracellular space"/>
    <property type="evidence" value="ECO:0007669"/>
    <property type="project" value="TreeGrafter"/>
</dbReference>
<dbReference type="InterPro" id="IPR036728">
    <property type="entry name" value="PBP_GOBP_sf"/>
</dbReference>
<dbReference type="GO" id="GO:0007608">
    <property type="term" value="P:sensory perception of smell"/>
    <property type="evidence" value="ECO:0007669"/>
    <property type="project" value="TreeGrafter"/>
</dbReference>
<dbReference type="SUPFAM" id="SSF47565">
    <property type="entry name" value="Insect pheromone/odorant-binding proteins"/>
    <property type="match status" value="1"/>
</dbReference>
<feature type="chain" id="PRO_5015355120" evidence="2">
    <location>
        <begin position="17"/>
        <end position="149"/>
    </location>
</feature>
<organism evidence="3">
    <name type="scientific">Agrilus mali</name>
    <dbReference type="NCBI Taxonomy" id="1917227"/>
    <lineage>
        <taxon>Eukaryota</taxon>
        <taxon>Metazoa</taxon>
        <taxon>Ecdysozoa</taxon>
        <taxon>Arthropoda</taxon>
        <taxon>Hexapoda</taxon>
        <taxon>Insecta</taxon>
        <taxon>Pterygota</taxon>
        <taxon>Neoptera</taxon>
        <taxon>Endopterygota</taxon>
        <taxon>Coleoptera</taxon>
        <taxon>Polyphaga</taxon>
        <taxon>Elateriformia</taxon>
        <taxon>Buprestoidea</taxon>
        <taxon>Buprestidae</taxon>
        <taxon>Agrilinae</taxon>
        <taxon>Agrilus</taxon>
    </lineage>
</organism>
<proteinExistence type="evidence at transcript level"/>
<feature type="signal peptide" evidence="2">
    <location>
        <begin position="1"/>
        <end position="16"/>
    </location>
</feature>
<evidence type="ECO:0000256" key="2">
    <source>
        <dbReference type="SAM" id="SignalP"/>
    </source>
</evidence>
<dbReference type="EMBL" id="MF615493">
    <property type="protein sequence ID" value="AVU05013.1"/>
    <property type="molecule type" value="mRNA"/>
</dbReference>
<dbReference type="AlphaFoldDB" id="A0A2R4H1I6"/>
<accession>A0A2R4H1I6</accession>
<keyword evidence="1 2" id="KW-0732">Signal</keyword>
<dbReference type="InterPro" id="IPR006170">
    <property type="entry name" value="PBP/GOBP"/>
</dbReference>
<protein>
    <submittedName>
        <fullName evidence="3">Odorant binding protein 4</fullName>
    </submittedName>
</protein>
<dbReference type="PANTHER" id="PTHR11857:SF42">
    <property type="entry name" value="GENERAL ODORANT-BINDING PROTEIN 19D-RELATED"/>
    <property type="match status" value="1"/>
</dbReference>
<reference evidence="3" key="1">
    <citation type="submission" date="2017-08" db="EMBL/GenBank/DDBJ databases">
        <title>Identification of candidate chemosensory genes in male and female Agrilus mali (Coleoptera: Buprestidae) by antennal transcriptome analysis.</title>
        <authorList>
            <person name="Cui X."/>
        </authorList>
    </citation>
    <scope>NUCLEOTIDE SEQUENCE</scope>
</reference>
<dbReference type="Pfam" id="PF01395">
    <property type="entry name" value="PBP_GOBP"/>
    <property type="match status" value="1"/>
</dbReference>
<evidence type="ECO:0000256" key="1">
    <source>
        <dbReference type="ARBA" id="ARBA00022729"/>
    </source>
</evidence>
<evidence type="ECO:0000313" key="3">
    <source>
        <dbReference type="EMBL" id="AVU05013.1"/>
    </source>
</evidence>
<dbReference type="GO" id="GO:0005549">
    <property type="term" value="F:odorant binding"/>
    <property type="evidence" value="ECO:0007669"/>
    <property type="project" value="InterPro"/>
</dbReference>
<sequence>MKLLVFICFAVFYTNATNISPETLGNIVLKVKEIIKPCVQSTGATEDDAINFMGGKTPTSKEGKCMVACFYKEAGLGFENGEIKDNNGFGDAIKSEDPDFYAAKLKITQECHSEIPKSDDDCEYYAKMYECNVNKSKEAKIAFSLFSRK</sequence>
<dbReference type="CDD" id="cd23992">
    <property type="entry name" value="PBP_GOBP"/>
    <property type="match status" value="1"/>
</dbReference>
<dbReference type="Gene3D" id="1.10.238.20">
    <property type="entry name" value="Pheromone/general odorant binding protein domain"/>
    <property type="match status" value="1"/>
</dbReference>
<name>A0A2R4H1I6_9COLE</name>